<dbReference type="Proteomes" id="UP001172386">
    <property type="component" value="Unassembled WGS sequence"/>
</dbReference>
<comment type="caution">
    <text evidence="1">The sequence shown here is derived from an EMBL/GenBank/DDBJ whole genome shotgun (WGS) entry which is preliminary data.</text>
</comment>
<accession>A0ACC3A313</accession>
<name>A0ACC3A313_9EURO</name>
<keyword evidence="2" id="KW-1185">Reference proteome</keyword>
<dbReference type="EMBL" id="JAPDRQ010000120">
    <property type="protein sequence ID" value="KAJ9654487.1"/>
    <property type="molecule type" value="Genomic_DNA"/>
</dbReference>
<gene>
    <name evidence="1" type="ORF">H2198_006496</name>
</gene>
<proteinExistence type="predicted"/>
<organism evidence="1 2">
    <name type="scientific">Neophaeococcomyces mojaviensis</name>
    <dbReference type="NCBI Taxonomy" id="3383035"/>
    <lineage>
        <taxon>Eukaryota</taxon>
        <taxon>Fungi</taxon>
        <taxon>Dikarya</taxon>
        <taxon>Ascomycota</taxon>
        <taxon>Pezizomycotina</taxon>
        <taxon>Eurotiomycetes</taxon>
        <taxon>Chaetothyriomycetidae</taxon>
        <taxon>Chaetothyriales</taxon>
        <taxon>Chaetothyriales incertae sedis</taxon>
        <taxon>Neophaeococcomyces</taxon>
    </lineage>
</organism>
<protein>
    <submittedName>
        <fullName evidence="1">Uncharacterized protein</fullName>
    </submittedName>
</protein>
<sequence>MSPTSDTDSLELPWPECLGTFDEESCRFFLRELGQKVVQFYPFSVGMEEVFAQIVDEYGLDGAADATSVLQELLEDDSTAAGAGDDGDIWRSWRYSWRHRNDDTLNPYIPRARGRVLGPPTSTRIRLLKSNNFVASQLAKVGAQSMYLSSWIPSPNDAFERTSGTLSELNAQPPITSRRAVSNAFGEYHQAVSSSPASGIKTTRQLQEAAETS</sequence>
<evidence type="ECO:0000313" key="1">
    <source>
        <dbReference type="EMBL" id="KAJ9654487.1"/>
    </source>
</evidence>
<reference evidence="1" key="1">
    <citation type="submission" date="2022-10" db="EMBL/GenBank/DDBJ databases">
        <title>Culturing micro-colonial fungi from biological soil crusts in the Mojave desert and describing Neophaeococcomyces mojavensis, and introducing the new genera and species Taxawa tesnikishii.</title>
        <authorList>
            <person name="Kurbessoian T."/>
            <person name="Stajich J.E."/>
        </authorList>
    </citation>
    <scope>NUCLEOTIDE SEQUENCE</scope>
    <source>
        <strain evidence="1">JES_112</strain>
    </source>
</reference>
<evidence type="ECO:0000313" key="2">
    <source>
        <dbReference type="Proteomes" id="UP001172386"/>
    </source>
</evidence>